<protein>
    <submittedName>
        <fullName evidence="1">7522_t:CDS:1</fullName>
    </submittedName>
</protein>
<evidence type="ECO:0000313" key="2">
    <source>
        <dbReference type="Proteomes" id="UP000789570"/>
    </source>
</evidence>
<gene>
    <name evidence="1" type="ORF">FCALED_LOCUS858</name>
</gene>
<organism evidence="1 2">
    <name type="scientific">Funneliformis caledonium</name>
    <dbReference type="NCBI Taxonomy" id="1117310"/>
    <lineage>
        <taxon>Eukaryota</taxon>
        <taxon>Fungi</taxon>
        <taxon>Fungi incertae sedis</taxon>
        <taxon>Mucoromycota</taxon>
        <taxon>Glomeromycotina</taxon>
        <taxon>Glomeromycetes</taxon>
        <taxon>Glomerales</taxon>
        <taxon>Glomeraceae</taxon>
        <taxon>Funneliformis</taxon>
    </lineage>
</organism>
<comment type="caution">
    <text evidence="1">The sequence shown here is derived from an EMBL/GenBank/DDBJ whole genome shotgun (WGS) entry which is preliminary data.</text>
</comment>
<evidence type="ECO:0000313" key="1">
    <source>
        <dbReference type="EMBL" id="CAG8445392.1"/>
    </source>
</evidence>
<accession>A0A9N8YTE4</accession>
<keyword evidence="2" id="KW-1185">Reference proteome</keyword>
<proteinExistence type="predicted"/>
<dbReference type="Proteomes" id="UP000789570">
    <property type="component" value="Unassembled WGS sequence"/>
</dbReference>
<reference evidence="1" key="1">
    <citation type="submission" date="2021-06" db="EMBL/GenBank/DDBJ databases">
        <authorList>
            <person name="Kallberg Y."/>
            <person name="Tangrot J."/>
            <person name="Rosling A."/>
        </authorList>
    </citation>
    <scope>NUCLEOTIDE SEQUENCE</scope>
    <source>
        <strain evidence="1">UK204</strain>
    </source>
</reference>
<dbReference type="AlphaFoldDB" id="A0A9N8YTE4"/>
<sequence length="45" mass="5085">MRLKVGTKIPDSEVLGFDIIIITNELLSDLPFCLIIFNLGAFKFE</sequence>
<name>A0A9N8YTE4_9GLOM</name>
<dbReference type="EMBL" id="CAJVPQ010000096">
    <property type="protein sequence ID" value="CAG8445392.1"/>
    <property type="molecule type" value="Genomic_DNA"/>
</dbReference>